<dbReference type="SMART" id="SM01117">
    <property type="entry name" value="Cyt-b5"/>
    <property type="match status" value="1"/>
</dbReference>
<evidence type="ECO:0000256" key="1">
    <source>
        <dbReference type="ARBA" id="ARBA00038357"/>
    </source>
</evidence>
<comment type="caution">
    <text evidence="4">The sequence shown here is derived from an EMBL/GenBank/DDBJ whole genome shotgun (WGS) entry which is preliminary data.</text>
</comment>
<dbReference type="AlphaFoldDB" id="A0AAV1VE05"/>
<dbReference type="SUPFAM" id="SSF55856">
    <property type="entry name" value="Cytochrome b5-like heme/steroid binding domain"/>
    <property type="match status" value="1"/>
</dbReference>
<proteinExistence type="inferred from homology"/>
<dbReference type="GO" id="GO:0012505">
    <property type="term" value="C:endomembrane system"/>
    <property type="evidence" value="ECO:0007669"/>
    <property type="project" value="TreeGrafter"/>
</dbReference>
<dbReference type="GO" id="GO:0016020">
    <property type="term" value="C:membrane"/>
    <property type="evidence" value="ECO:0007669"/>
    <property type="project" value="TreeGrafter"/>
</dbReference>
<feature type="domain" description="Cytochrome b5 heme-binding" evidence="3">
    <location>
        <begin position="64"/>
        <end position="160"/>
    </location>
</feature>
<feature type="transmembrane region" description="Helical" evidence="2">
    <location>
        <begin position="7"/>
        <end position="26"/>
    </location>
</feature>
<dbReference type="InterPro" id="IPR001199">
    <property type="entry name" value="Cyt_B5-like_heme/steroid-bd"/>
</dbReference>
<gene>
    <name evidence="4" type="ORF">PM001_LOCUS29108</name>
</gene>
<comment type="similarity">
    <text evidence="1">Belongs to the cytochrome b5 family. MAPR subfamily.</text>
</comment>
<evidence type="ECO:0000256" key="2">
    <source>
        <dbReference type="SAM" id="Phobius"/>
    </source>
</evidence>
<evidence type="ECO:0000313" key="5">
    <source>
        <dbReference type="Proteomes" id="UP001162060"/>
    </source>
</evidence>
<dbReference type="Pfam" id="PF00173">
    <property type="entry name" value="Cyt-b5"/>
    <property type="match status" value="1"/>
</dbReference>
<keyword evidence="2" id="KW-0472">Membrane</keyword>
<evidence type="ECO:0000313" key="4">
    <source>
        <dbReference type="EMBL" id="CAK7943958.1"/>
    </source>
</evidence>
<protein>
    <recommendedName>
        <fullName evidence="3">Cytochrome b5 heme-binding domain-containing protein</fullName>
    </recommendedName>
</protein>
<accession>A0AAV1VE05</accession>
<dbReference type="InterPro" id="IPR036400">
    <property type="entry name" value="Cyt_B5-like_heme/steroid_sf"/>
</dbReference>
<reference evidence="4" key="1">
    <citation type="submission" date="2024-01" db="EMBL/GenBank/DDBJ databases">
        <authorList>
            <person name="Webb A."/>
        </authorList>
    </citation>
    <scope>NUCLEOTIDE SEQUENCE</scope>
    <source>
        <strain evidence="4">Pm1</strain>
    </source>
</reference>
<evidence type="ECO:0000259" key="3">
    <source>
        <dbReference type="SMART" id="SM01117"/>
    </source>
</evidence>
<keyword evidence="2" id="KW-0812">Transmembrane</keyword>
<dbReference type="Gene3D" id="3.10.120.10">
    <property type="entry name" value="Cytochrome b5-like heme/steroid binding domain"/>
    <property type="match status" value="1"/>
</dbReference>
<dbReference type="InterPro" id="IPR050577">
    <property type="entry name" value="MAPR/NEUFC/NENF-like"/>
</dbReference>
<dbReference type="PANTHER" id="PTHR10281:SF76">
    <property type="entry name" value="CALCUTTA CUP-RELATED"/>
    <property type="match status" value="1"/>
</dbReference>
<dbReference type="EMBL" id="CAKLBY020000305">
    <property type="protein sequence ID" value="CAK7943958.1"/>
    <property type="molecule type" value="Genomic_DNA"/>
</dbReference>
<keyword evidence="2" id="KW-1133">Transmembrane helix</keyword>
<dbReference type="Proteomes" id="UP001162060">
    <property type="component" value="Unassembled WGS sequence"/>
</dbReference>
<organism evidence="4 5">
    <name type="scientific">Peronospora matthiolae</name>
    <dbReference type="NCBI Taxonomy" id="2874970"/>
    <lineage>
        <taxon>Eukaryota</taxon>
        <taxon>Sar</taxon>
        <taxon>Stramenopiles</taxon>
        <taxon>Oomycota</taxon>
        <taxon>Peronosporomycetes</taxon>
        <taxon>Peronosporales</taxon>
        <taxon>Peronosporaceae</taxon>
        <taxon>Peronospora</taxon>
    </lineage>
</organism>
<sequence>MARPTRVYVFGAALLIALMAMLWPHMEHYLVNSGYKCPYPFSVLLRDKSVEKEATVTASGLPTYTLDQLRLYDGSDEEKPLLLAVGGKVLDVTSGAKFYGKGQSYHIFAGKACTRALALGSLKEEDLNDDVSDFSEKHRKELAETKAFYYEKYPIVGELA</sequence>
<name>A0AAV1VE05_9STRA</name>
<dbReference type="PANTHER" id="PTHR10281">
    <property type="entry name" value="MEMBRANE-ASSOCIATED PROGESTERONE RECEPTOR COMPONENT-RELATED"/>
    <property type="match status" value="1"/>
</dbReference>